<evidence type="ECO:0008006" key="6">
    <source>
        <dbReference type="Google" id="ProtNLM"/>
    </source>
</evidence>
<proteinExistence type="predicted"/>
<evidence type="ECO:0000256" key="3">
    <source>
        <dbReference type="SAM" id="SignalP"/>
    </source>
</evidence>
<dbReference type="Proteomes" id="UP000887116">
    <property type="component" value="Unassembled WGS sequence"/>
</dbReference>
<evidence type="ECO:0000313" key="5">
    <source>
        <dbReference type="Proteomes" id="UP000887116"/>
    </source>
</evidence>
<dbReference type="OrthoDB" id="6496929at2759"/>
<dbReference type="Pfam" id="PF17064">
    <property type="entry name" value="QVR"/>
    <property type="match status" value="1"/>
</dbReference>
<protein>
    <recommendedName>
        <fullName evidence="6">Protein quiver</fullName>
    </recommendedName>
</protein>
<evidence type="ECO:0000256" key="2">
    <source>
        <dbReference type="ARBA" id="ARBA00023180"/>
    </source>
</evidence>
<name>A0A8X6LTT8_TRICU</name>
<evidence type="ECO:0000256" key="1">
    <source>
        <dbReference type="ARBA" id="ARBA00022729"/>
    </source>
</evidence>
<organism evidence="4 5">
    <name type="scientific">Trichonephila clavata</name>
    <name type="common">Joro spider</name>
    <name type="synonym">Nephila clavata</name>
    <dbReference type="NCBI Taxonomy" id="2740835"/>
    <lineage>
        <taxon>Eukaryota</taxon>
        <taxon>Metazoa</taxon>
        <taxon>Ecdysozoa</taxon>
        <taxon>Arthropoda</taxon>
        <taxon>Chelicerata</taxon>
        <taxon>Arachnida</taxon>
        <taxon>Araneae</taxon>
        <taxon>Araneomorphae</taxon>
        <taxon>Entelegynae</taxon>
        <taxon>Araneoidea</taxon>
        <taxon>Nephilidae</taxon>
        <taxon>Trichonephila</taxon>
    </lineage>
</organism>
<dbReference type="PANTHER" id="PTHR33562">
    <property type="entry name" value="ATILLA, ISOFORM B-RELATED-RELATED"/>
    <property type="match status" value="1"/>
</dbReference>
<dbReference type="GO" id="GO:0030431">
    <property type="term" value="P:sleep"/>
    <property type="evidence" value="ECO:0007669"/>
    <property type="project" value="InterPro"/>
</dbReference>
<accession>A0A8X6LTT8</accession>
<keyword evidence="1 3" id="KW-0732">Signal</keyword>
<dbReference type="GO" id="GO:0032222">
    <property type="term" value="P:regulation of synaptic transmission, cholinergic"/>
    <property type="evidence" value="ECO:0007669"/>
    <property type="project" value="InterPro"/>
</dbReference>
<keyword evidence="5" id="KW-1185">Reference proteome</keyword>
<dbReference type="AlphaFoldDB" id="A0A8X6LTT8"/>
<sequence>MNCKISFVVISLLFYLRLHAVSCLKCHVCSSGNPGQEDCMNVNPSDTKYLQECNGPTNASCRIQEQWIEFEVLRQKSEKRTIRQCASNAYDPSRPCYYRAGFGGKTNVCNCLGDGCNSASQTAAALFVTIGAFLFYKFLV</sequence>
<dbReference type="PANTHER" id="PTHR33562:SF14">
    <property type="entry name" value="PROTEIN QUIVER"/>
    <property type="match status" value="1"/>
</dbReference>
<dbReference type="EMBL" id="BMAO01037827">
    <property type="protein sequence ID" value="GFR20412.1"/>
    <property type="molecule type" value="Genomic_DNA"/>
</dbReference>
<gene>
    <name evidence="4" type="primary">X975_17113</name>
    <name evidence="4" type="ORF">TNCT_501211</name>
</gene>
<dbReference type="InterPro" id="IPR050975">
    <property type="entry name" value="Sleep_regulator"/>
</dbReference>
<keyword evidence="2" id="KW-0325">Glycoprotein</keyword>
<feature type="chain" id="PRO_5036444951" description="Protein quiver" evidence="3">
    <location>
        <begin position="24"/>
        <end position="140"/>
    </location>
</feature>
<feature type="signal peptide" evidence="3">
    <location>
        <begin position="1"/>
        <end position="23"/>
    </location>
</feature>
<evidence type="ECO:0000313" key="4">
    <source>
        <dbReference type="EMBL" id="GFR20412.1"/>
    </source>
</evidence>
<dbReference type="InterPro" id="IPR031424">
    <property type="entry name" value="QVR-like"/>
</dbReference>
<reference evidence="4" key="1">
    <citation type="submission" date="2020-07" db="EMBL/GenBank/DDBJ databases">
        <title>Multicomponent nature underlies the extraordinary mechanical properties of spider dragline silk.</title>
        <authorList>
            <person name="Kono N."/>
            <person name="Nakamura H."/>
            <person name="Mori M."/>
            <person name="Yoshida Y."/>
            <person name="Ohtoshi R."/>
            <person name="Malay A.D."/>
            <person name="Moran D.A.P."/>
            <person name="Tomita M."/>
            <person name="Numata K."/>
            <person name="Arakawa K."/>
        </authorList>
    </citation>
    <scope>NUCLEOTIDE SEQUENCE</scope>
</reference>
<comment type="caution">
    <text evidence="4">The sequence shown here is derived from an EMBL/GenBank/DDBJ whole genome shotgun (WGS) entry which is preliminary data.</text>
</comment>